<dbReference type="GO" id="GO:0003677">
    <property type="term" value="F:DNA binding"/>
    <property type="evidence" value="ECO:0007669"/>
    <property type="project" value="UniProtKB-KW"/>
</dbReference>
<evidence type="ECO:0000256" key="3">
    <source>
        <dbReference type="ARBA" id="ARBA00023163"/>
    </source>
</evidence>
<evidence type="ECO:0000313" key="6">
    <source>
        <dbReference type="Proteomes" id="UP000317863"/>
    </source>
</evidence>
<keyword evidence="1" id="KW-0805">Transcription regulation</keyword>
<dbReference type="CDD" id="cd00090">
    <property type="entry name" value="HTH_ARSR"/>
    <property type="match status" value="1"/>
</dbReference>
<dbReference type="InterPro" id="IPR011991">
    <property type="entry name" value="ArsR-like_HTH"/>
</dbReference>
<dbReference type="Pfam" id="PF01022">
    <property type="entry name" value="HTH_5"/>
    <property type="match status" value="1"/>
</dbReference>
<dbReference type="EMBL" id="SGJB01000003">
    <property type="protein sequence ID" value="TQQ85339.1"/>
    <property type="molecule type" value="Genomic_DNA"/>
</dbReference>
<dbReference type="InterPro" id="IPR036390">
    <property type="entry name" value="WH_DNA-bd_sf"/>
</dbReference>
<dbReference type="NCBIfam" id="NF033788">
    <property type="entry name" value="HTH_metalloreg"/>
    <property type="match status" value="1"/>
</dbReference>
<dbReference type="SUPFAM" id="SSF46785">
    <property type="entry name" value="Winged helix' DNA-binding domain"/>
    <property type="match status" value="1"/>
</dbReference>
<proteinExistence type="predicted"/>
<evidence type="ECO:0000259" key="4">
    <source>
        <dbReference type="PROSITE" id="PS50987"/>
    </source>
</evidence>
<gene>
    <name evidence="5" type="ORF">EXD82_02805</name>
</gene>
<feature type="domain" description="HTH arsR-type" evidence="4">
    <location>
        <begin position="1"/>
        <end position="93"/>
    </location>
</feature>
<evidence type="ECO:0000256" key="2">
    <source>
        <dbReference type="ARBA" id="ARBA00023125"/>
    </source>
</evidence>
<dbReference type="SMART" id="SM00418">
    <property type="entry name" value="HTH_ARSR"/>
    <property type="match status" value="1"/>
</dbReference>
<keyword evidence="6" id="KW-1185">Reference proteome</keyword>
<name>A0A544QXA9_9FIRM</name>
<evidence type="ECO:0000256" key="1">
    <source>
        <dbReference type="ARBA" id="ARBA00023015"/>
    </source>
</evidence>
<keyword evidence="3" id="KW-0804">Transcription</keyword>
<evidence type="ECO:0000313" key="5">
    <source>
        <dbReference type="EMBL" id="TQQ85339.1"/>
    </source>
</evidence>
<dbReference type="InterPro" id="IPR001845">
    <property type="entry name" value="HTH_ArsR_DNA-bd_dom"/>
</dbReference>
<dbReference type="AlphaFoldDB" id="A0A544QXA9"/>
<reference evidence="5 6" key="1">
    <citation type="submission" date="2019-02" db="EMBL/GenBank/DDBJ databases">
        <title>Peptostreptococcaceae bacterium ZHW00191 nov., a new bacterium isolated from the human gut.</title>
        <authorList>
            <person name="Zhou H.-W."/>
            <person name="Chen X.-J."/>
        </authorList>
    </citation>
    <scope>NUCLEOTIDE SEQUENCE [LARGE SCALE GENOMIC DNA]</scope>
    <source>
        <strain evidence="5 6">ZHW00191</strain>
    </source>
</reference>
<dbReference type="PRINTS" id="PR00778">
    <property type="entry name" value="HTHARSR"/>
</dbReference>
<dbReference type="GO" id="GO:0003700">
    <property type="term" value="F:DNA-binding transcription factor activity"/>
    <property type="evidence" value="ECO:0007669"/>
    <property type="project" value="InterPro"/>
</dbReference>
<dbReference type="Gene3D" id="1.10.10.10">
    <property type="entry name" value="Winged helix-like DNA-binding domain superfamily/Winged helix DNA-binding domain"/>
    <property type="match status" value="1"/>
</dbReference>
<dbReference type="OrthoDB" id="9798835at2"/>
<protein>
    <submittedName>
        <fullName evidence="5">ArsR family transcriptional regulator</fullName>
    </submittedName>
</protein>
<keyword evidence="2" id="KW-0238">DNA-binding</keyword>
<accession>A0A544QXA9</accession>
<dbReference type="PANTHER" id="PTHR33154">
    <property type="entry name" value="TRANSCRIPTIONAL REGULATOR, ARSR FAMILY"/>
    <property type="match status" value="1"/>
</dbReference>
<dbReference type="InterPro" id="IPR036388">
    <property type="entry name" value="WH-like_DNA-bd_sf"/>
</dbReference>
<dbReference type="Proteomes" id="UP000317863">
    <property type="component" value="Unassembled WGS sequence"/>
</dbReference>
<organism evidence="5 6">
    <name type="scientific">Peptacetobacter hominis</name>
    <dbReference type="NCBI Taxonomy" id="2743610"/>
    <lineage>
        <taxon>Bacteria</taxon>
        <taxon>Bacillati</taxon>
        <taxon>Bacillota</taxon>
        <taxon>Clostridia</taxon>
        <taxon>Peptostreptococcales</taxon>
        <taxon>Peptostreptococcaceae</taxon>
        <taxon>Peptacetobacter</taxon>
    </lineage>
</organism>
<sequence length="133" mass="15191">MQEIVKIFKALSDENRVRILVILSQRNICRKGISRHLGISDSAVSQHISVLKSAGLITGVKEGYFVKYRINKDVFNEGKNFLELFLDNNSVEINSLLKDGITELRCYSECKSANRCYKREDLENESLFSSKRG</sequence>
<comment type="caution">
    <text evidence="5">The sequence shown here is derived from an EMBL/GenBank/DDBJ whole genome shotgun (WGS) entry which is preliminary data.</text>
</comment>
<dbReference type="PANTHER" id="PTHR33154:SF33">
    <property type="entry name" value="TRANSCRIPTIONAL REPRESSOR SDPR"/>
    <property type="match status" value="1"/>
</dbReference>
<dbReference type="RefSeq" id="WP_142535390.1">
    <property type="nucleotide sequence ID" value="NZ_SGJB01000003.1"/>
</dbReference>
<dbReference type="InterPro" id="IPR051081">
    <property type="entry name" value="HTH_MetalResp_TranReg"/>
</dbReference>
<dbReference type="PROSITE" id="PS50987">
    <property type="entry name" value="HTH_ARSR_2"/>
    <property type="match status" value="1"/>
</dbReference>